<accession>A0A512NCC1</accession>
<dbReference type="PANTHER" id="PTHR13774">
    <property type="entry name" value="PHENAZINE BIOSYNTHESIS PROTEIN"/>
    <property type="match status" value="1"/>
</dbReference>
<dbReference type="Proteomes" id="UP000321058">
    <property type="component" value="Unassembled WGS sequence"/>
</dbReference>
<evidence type="ECO:0000256" key="1">
    <source>
        <dbReference type="ARBA" id="ARBA00008270"/>
    </source>
</evidence>
<comment type="similarity">
    <text evidence="1">Belongs to the PhzF family.</text>
</comment>
<evidence type="ECO:0000313" key="4">
    <source>
        <dbReference type="Proteomes" id="UP000321058"/>
    </source>
</evidence>
<dbReference type="GO" id="GO:0005737">
    <property type="term" value="C:cytoplasm"/>
    <property type="evidence" value="ECO:0007669"/>
    <property type="project" value="TreeGrafter"/>
</dbReference>
<protein>
    <submittedName>
        <fullName evidence="3">Putative isomerase</fullName>
    </submittedName>
</protein>
<name>A0A512NCC1_9HYPH</name>
<dbReference type="GO" id="GO:0016853">
    <property type="term" value="F:isomerase activity"/>
    <property type="evidence" value="ECO:0007669"/>
    <property type="project" value="UniProtKB-KW"/>
</dbReference>
<organism evidence="3 4">
    <name type="scientific">Reyranella soli</name>
    <dbReference type="NCBI Taxonomy" id="1230389"/>
    <lineage>
        <taxon>Bacteria</taxon>
        <taxon>Pseudomonadati</taxon>
        <taxon>Pseudomonadota</taxon>
        <taxon>Alphaproteobacteria</taxon>
        <taxon>Hyphomicrobiales</taxon>
        <taxon>Reyranellaceae</taxon>
        <taxon>Reyranella</taxon>
    </lineage>
</organism>
<gene>
    <name evidence="3" type="ORF">RSO01_37400</name>
</gene>
<dbReference type="AlphaFoldDB" id="A0A512NCC1"/>
<dbReference type="PIRSF" id="PIRSF016184">
    <property type="entry name" value="PhzC_PhzF"/>
    <property type="match status" value="1"/>
</dbReference>
<dbReference type="SUPFAM" id="SSF54506">
    <property type="entry name" value="Diaminopimelate epimerase-like"/>
    <property type="match status" value="1"/>
</dbReference>
<keyword evidence="4" id="KW-1185">Reference proteome</keyword>
<dbReference type="Gene3D" id="3.10.310.10">
    <property type="entry name" value="Diaminopimelate Epimerase, Chain A, domain 1"/>
    <property type="match status" value="2"/>
</dbReference>
<dbReference type="RefSeq" id="WP_147150670.1">
    <property type="nucleotide sequence ID" value="NZ_BKAJ01000067.1"/>
</dbReference>
<proteinExistence type="inferred from homology"/>
<dbReference type="PANTHER" id="PTHR13774:SF17">
    <property type="entry name" value="PHENAZINE BIOSYNTHESIS-LIKE DOMAIN-CONTAINING PROTEIN"/>
    <property type="match status" value="1"/>
</dbReference>
<dbReference type="EMBL" id="BKAJ01000067">
    <property type="protein sequence ID" value="GEP56574.1"/>
    <property type="molecule type" value="Genomic_DNA"/>
</dbReference>
<comment type="caution">
    <text evidence="3">The sequence shown here is derived from an EMBL/GenBank/DDBJ whole genome shotgun (WGS) entry which is preliminary data.</text>
</comment>
<dbReference type="OrthoDB" id="9788221at2"/>
<reference evidence="3 4" key="1">
    <citation type="submission" date="2019-07" db="EMBL/GenBank/DDBJ databases">
        <title>Whole genome shotgun sequence of Reyranella soli NBRC 108950.</title>
        <authorList>
            <person name="Hosoyama A."/>
            <person name="Uohara A."/>
            <person name="Ohji S."/>
            <person name="Ichikawa N."/>
        </authorList>
    </citation>
    <scope>NUCLEOTIDE SEQUENCE [LARGE SCALE GENOMIC DNA]</scope>
    <source>
        <strain evidence="3 4">NBRC 108950</strain>
    </source>
</reference>
<keyword evidence="2 3" id="KW-0413">Isomerase</keyword>
<evidence type="ECO:0000313" key="3">
    <source>
        <dbReference type="EMBL" id="GEP56574.1"/>
    </source>
</evidence>
<dbReference type="Pfam" id="PF02567">
    <property type="entry name" value="PhzC-PhzF"/>
    <property type="match status" value="1"/>
</dbReference>
<evidence type="ECO:0000256" key="2">
    <source>
        <dbReference type="ARBA" id="ARBA00023235"/>
    </source>
</evidence>
<dbReference type="InterPro" id="IPR003719">
    <property type="entry name" value="Phenazine_PhzF-like"/>
</dbReference>
<sequence>MKSSNDIPVSVINAFSDDPFGGNPAAVCRLQAWLSDDILRKIALQTGLPITSFLVREGNAERLRWFAREGNEVQSLCGHGTVAAAHVCLRLEQEAPSTVAFQTRAGLLVATREGDAVAIDFPRWTITRCDPPPGLADALGLAAQEYWTAGRDYLAVYANEAEVRSLRPDFERLLALGRHGFIATGPGLSHDCVSRFFCPSFGIGENEDPVTGSAHCSIAPLWAERLGKQEIRAYQASGRSGDLACRVKPDAVRISARAAIFLRGTISI</sequence>